<proteinExistence type="predicted"/>
<name>A0AAJ0LZ27_9PEZI</name>
<feature type="compositionally biased region" description="Polar residues" evidence="1">
    <location>
        <begin position="13"/>
        <end position="25"/>
    </location>
</feature>
<feature type="compositionally biased region" description="Low complexity" evidence="1">
    <location>
        <begin position="46"/>
        <end position="74"/>
    </location>
</feature>
<comment type="caution">
    <text evidence="2">The sequence shown here is derived from an EMBL/GenBank/DDBJ whole genome shotgun (WGS) entry which is preliminary data.</text>
</comment>
<feature type="compositionally biased region" description="Pro residues" evidence="1">
    <location>
        <begin position="145"/>
        <end position="162"/>
    </location>
</feature>
<gene>
    <name evidence="2" type="ORF">B0T15DRAFT_259862</name>
</gene>
<evidence type="ECO:0000313" key="2">
    <source>
        <dbReference type="EMBL" id="KAK3302959.1"/>
    </source>
</evidence>
<organism evidence="2 3">
    <name type="scientific">Chaetomium strumarium</name>
    <dbReference type="NCBI Taxonomy" id="1170767"/>
    <lineage>
        <taxon>Eukaryota</taxon>
        <taxon>Fungi</taxon>
        <taxon>Dikarya</taxon>
        <taxon>Ascomycota</taxon>
        <taxon>Pezizomycotina</taxon>
        <taxon>Sordariomycetes</taxon>
        <taxon>Sordariomycetidae</taxon>
        <taxon>Sordariales</taxon>
        <taxon>Chaetomiaceae</taxon>
        <taxon>Chaetomium</taxon>
    </lineage>
</organism>
<dbReference type="GeneID" id="87882142"/>
<dbReference type="RefSeq" id="XP_062718739.1">
    <property type="nucleotide sequence ID" value="XM_062863313.1"/>
</dbReference>
<sequence>MVTFPKAARFENPRQSYWRPSSPSRPETGPTHTIAPPTRSNRRRTPASAAAPAAQRAARATTSVTSPAPAGSSTPQSPIAQSRRPSQHGPLAAQIVAPATDGAQEGSRNQLARASPKSDDLPSPSVAPSRARSTATSSTSSSSRPPSPPSSPPTPPGGPVPPTGAGFDAPDSDNETVLKICRSRMTGGETVFVRPRGRKPLELC</sequence>
<feature type="compositionally biased region" description="Low complexity" evidence="1">
    <location>
        <begin position="122"/>
        <end position="144"/>
    </location>
</feature>
<reference evidence="2" key="2">
    <citation type="submission" date="2023-06" db="EMBL/GenBank/DDBJ databases">
        <authorList>
            <consortium name="Lawrence Berkeley National Laboratory"/>
            <person name="Mondo S.J."/>
            <person name="Hensen N."/>
            <person name="Bonometti L."/>
            <person name="Westerberg I."/>
            <person name="Brannstrom I.O."/>
            <person name="Guillou S."/>
            <person name="Cros-Aarteil S."/>
            <person name="Calhoun S."/>
            <person name="Haridas S."/>
            <person name="Kuo A."/>
            <person name="Pangilinan J."/>
            <person name="Riley R."/>
            <person name="Labutti K."/>
            <person name="Andreopoulos B."/>
            <person name="Lipzen A."/>
            <person name="Chen C."/>
            <person name="Yanf M."/>
            <person name="Daum C."/>
            <person name="Ng V."/>
            <person name="Clum A."/>
            <person name="Steindorff A."/>
            <person name="Ohm R."/>
            <person name="Martin F."/>
            <person name="Silar P."/>
            <person name="Natvig D."/>
            <person name="Lalanne C."/>
            <person name="Gautier V."/>
            <person name="Ament-Velasquez S.L."/>
            <person name="Kruys A."/>
            <person name="Hutchinson M.I."/>
            <person name="Powell A.J."/>
            <person name="Barry K."/>
            <person name="Miller A.N."/>
            <person name="Grigoriev I.V."/>
            <person name="Debuchy R."/>
            <person name="Gladieux P."/>
            <person name="Thoren M.H."/>
            <person name="Johannesson H."/>
        </authorList>
    </citation>
    <scope>NUCLEOTIDE SEQUENCE</scope>
    <source>
        <strain evidence="2">CBS 333.67</strain>
    </source>
</reference>
<evidence type="ECO:0000256" key="1">
    <source>
        <dbReference type="SAM" id="MobiDB-lite"/>
    </source>
</evidence>
<keyword evidence="3" id="KW-1185">Reference proteome</keyword>
<protein>
    <submittedName>
        <fullName evidence="2">Uncharacterized protein</fullName>
    </submittedName>
</protein>
<dbReference type="Proteomes" id="UP001273166">
    <property type="component" value="Unassembled WGS sequence"/>
</dbReference>
<dbReference type="AlphaFoldDB" id="A0AAJ0LZ27"/>
<reference evidence="2" key="1">
    <citation type="journal article" date="2023" name="Mol. Phylogenet. Evol.">
        <title>Genome-scale phylogeny and comparative genomics of the fungal order Sordariales.</title>
        <authorList>
            <person name="Hensen N."/>
            <person name="Bonometti L."/>
            <person name="Westerberg I."/>
            <person name="Brannstrom I.O."/>
            <person name="Guillou S."/>
            <person name="Cros-Aarteil S."/>
            <person name="Calhoun S."/>
            <person name="Haridas S."/>
            <person name="Kuo A."/>
            <person name="Mondo S."/>
            <person name="Pangilinan J."/>
            <person name="Riley R."/>
            <person name="LaButti K."/>
            <person name="Andreopoulos B."/>
            <person name="Lipzen A."/>
            <person name="Chen C."/>
            <person name="Yan M."/>
            <person name="Daum C."/>
            <person name="Ng V."/>
            <person name="Clum A."/>
            <person name="Steindorff A."/>
            <person name="Ohm R.A."/>
            <person name="Martin F."/>
            <person name="Silar P."/>
            <person name="Natvig D.O."/>
            <person name="Lalanne C."/>
            <person name="Gautier V."/>
            <person name="Ament-Velasquez S.L."/>
            <person name="Kruys A."/>
            <person name="Hutchinson M.I."/>
            <person name="Powell A.J."/>
            <person name="Barry K."/>
            <person name="Miller A.N."/>
            <person name="Grigoriev I.V."/>
            <person name="Debuchy R."/>
            <person name="Gladieux P."/>
            <person name="Hiltunen Thoren M."/>
            <person name="Johannesson H."/>
        </authorList>
    </citation>
    <scope>NUCLEOTIDE SEQUENCE</scope>
    <source>
        <strain evidence="2">CBS 333.67</strain>
    </source>
</reference>
<evidence type="ECO:0000313" key="3">
    <source>
        <dbReference type="Proteomes" id="UP001273166"/>
    </source>
</evidence>
<feature type="region of interest" description="Disordered" evidence="1">
    <location>
        <begin position="1"/>
        <end position="176"/>
    </location>
</feature>
<accession>A0AAJ0LZ27</accession>
<dbReference type="EMBL" id="JAUDZG010000006">
    <property type="protein sequence ID" value="KAK3302959.1"/>
    <property type="molecule type" value="Genomic_DNA"/>
</dbReference>
<feature type="compositionally biased region" description="Polar residues" evidence="1">
    <location>
        <begin position="75"/>
        <end position="84"/>
    </location>
</feature>